<sequence>MNTGQLIMRNLRKNSKTYGLYIFSLTFSAALYFAFVTLQYDPALDEAAASVKGAAAIQSASVLLIAIIAIFLLYANRLFLKRRSKEIGLFQLVGMRKGRIFWVLSGENVLVYFGALAVGIFIGFYLSKLAMVSLYRIIGVEMAAKLHFSGAALTQTLLVFAAICVLMMGFTYVYIRKQTILSLFHIKGKTEMVAQGLRAFEIAFGVLGIVLIGFGYWLSSKLFEGQFVTQNELFLAMTTILAACVFGTWLFYKGTVSFVAKVIRRKKDGYLNIREVMSLSALMFRMKSNAVLLTVITTVSALAIGLLSLSYITYYSAEKSAKQWVPTDFAFTSVEDAEAFKNKLDQTGVDYQERTTEFIQGNVNVEGIINSSTEMMTGTAQEMAITSAAYMTDVDISPDEAVLTGSNDLLQRFVTFKEEGEIVIELGEETLSQHYRGLKKEFVLPSFYKVAGGMPTVVVNEETFVSLKKQQEAETSYGIDIVKESEVVAANSAYQEMDFQEQSESQWAMATNQKAHMGLYMFIVAFLGLTFLITSGCILYFKQVDETEGEKHHYTILRKLGFNRRQLEKGSYGKQLFAFGIPLLLGLSHSYFAVQSGWFFFGGELWTPMLLVMAVYTVLYSIFALLSVSHTKKVIKESL</sequence>
<feature type="transmembrane region" description="Helical" evidence="6">
    <location>
        <begin position="233"/>
        <end position="252"/>
    </location>
</feature>
<dbReference type="InterPro" id="IPR052536">
    <property type="entry name" value="ABC-4_Integral_Memb_Prot"/>
</dbReference>
<keyword evidence="6" id="KW-0813">Transport</keyword>
<dbReference type="EMBL" id="NPCC01000010">
    <property type="protein sequence ID" value="PAE89211.1"/>
    <property type="molecule type" value="Genomic_DNA"/>
</dbReference>
<dbReference type="InterPro" id="IPR027022">
    <property type="entry name" value="ABC_permease_BceB-typ"/>
</dbReference>
<reference evidence="8 9" key="1">
    <citation type="submission" date="2017-07" db="EMBL/GenBank/DDBJ databases">
        <title>Isolation and whole genome analysis of endospore-forming bacteria from heroin.</title>
        <authorList>
            <person name="Kalinowski J."/>
            <person name="Ahrens B."/>
            <person name="Al-Dilaimi A."/>
            <person name="Winkler A."/>
            <person name="Wibberg D."/>
            <person name="Schleenbecker U."/>
            <person name="Ruckert C."/>
            <person name="Wolfel R."/>
            <person name="Grass G."/>
        </authorList>
    </citation>
    <scope>NUCLEOTIDE SEQUENCE [LARGE SCALE GENOMIC DNA]</scope>
    <source>
        <strain evidence="8 9">7539</strain>
    </source>
</reference>
<evidence type="ECO:0000256" key="3">
    <source>
        <dbReference type="ARBA" id="ARBA00022692"/>
    </source>
</evidence>
<evidence type="ECO:0000256" key="2">
    <source>
        <dbReference type="ARBA" id="ARBA00022475"/>
    </source>
</evidence>
<evidence type="ECO:0000256" key="4">
    <source>
        <dbReference type="ARBA" id="ARBA00022989"/>
    </source>
</evidence>
<dbReference type="InterPro" id="IPR003838">
    <property type="entry name" value="ABC3_permease_C"/>
</dbReference>
<keyword evidence="2 6" id="KW-1003">Cell membrane</keyword>
<dbReference type="Pfam" id="PF02687">
    <property type="entry name" value="FtsX"/>
    <property type="match status" value="1"/>
</dbReference>
<evidence type="ECO:0000259" key="7">
    <source>
        <dbReference type="Pfam" id="PF02687"/>
    </source>
</evidence>
<dbReference type="Proteomes" id="UP000216207">
    <property type="component" value="Unassembled WGS sequence"/>
</dbReference>
<comment type="subcellular location">
    <subcellularLocation>
        <location evidence="1 6">Cell membrane</location>
        <topology evidence="1 6">Multi-pass membrane protein</topology>
    </subcellularLocation>
</comment>
<dbReference type="PIRSF" id="PIRSF018968">
    <property type="entry name" value="ABC_permease_BceB"/>
    <property type="match status" value="1"/>
</dbReference>
<dbReference type="PANTHER" id="PTHR46795">
    <property type="entry name" value="ABC TRANSPORTER PERMEASE-RELATED-RELATED"/>
    <property type="match status" value="1"/>
</dbReference>
<dbReference type="GO" id="GO:0005886">
    <property type="term" value="C:plasma membrane"/>
    <property type="evidence" value="ECO:0007669"/>
    <property type="project" value="UniProtKB-SubCell"/>
</dbReference>
<feature type="transmembrane region" description="Helical" evidence="6">
    <location>
        <begin position="20"/>
        <end position="40"/>
    </location>
</feature>
<name>A0A268P0M4_SHOCL</name>
<gene>
    <name evidence="8" type="ORF">CHH72_09305</name>
</gene>
<comment type="similarity">
    <text evidence="6">Belongs to the ABC-4 integral membrane protein family.</text>
</comment>
<feature type="transmembrane region" description="Helical" evidence="6">
    <location>
        <begin position="576"/>
        <end position="594"/>
    </location>
</feature>
<keyword evidence="4 6" id="KW-1133">Transmembrane helix</keyword>
<feature type="transmembrane region" description="Helical" evidence="6">
    <location>
        <begin position="519"/>
        <end position="541"/>
    </location>
</feature>
<dbReference type="AlphaFoldDB" id="A0A268P0M4"/>
<evidence type="ECO:0000313" key="8">
    <source>
        <dbReference type="EMBL" id="PAE89211.1"/>
    </source>
</evidence>
<dbReference type="GO" id="GO:0055085">
    <property type="term" value="P:transmembrane transport"/>
    <property type="evidence" value="ECO:0007669"/>
    <property type="project" value="UniProtKB-UniRule"/>
</dbReference>
<keyword evidence="3 6" id="KW-0812">Transmembrane</keyword>
<organism evidence="8 9">
    <name type="scientific">Shouchella clausii</name>
    <name type="common">Alkalihalobacillus clausii</name>
    <dbReference type="NCBI Taxonomy" id="79880"/>
    <lineage>
        <taxon>Bacteria</taxon>
        <taxon>Bacillati</taxon>
        <taxon>Bacillota</taxon>
        <taxon>Bacilli</taxon>
        <taxon>Bacillales</taxon>
        <taxon>Bacillaceae</taxon>
        <taxon>Shouchella</taxon>
    </lineage>
</organism>
<feature type="domain" description="ABC3 transporter permease C-terminal" evidence="7">
    <location>
        <begin position="60"/>
        <end position="179"/>
    </location>
</feature>
<evidence type="ECO:0000256" key="1">
    <source>
        <dbReference type="ARBA" id="ARBA00004651"/>
    </source>
</evidence>
<evidence type="ECO:0000313" key="9">
    <source>
        <dbReference type="Proteomes" id="UP000216207"/>
    </source>
</evidence>
<accession>A0A268P0M4</accession>
<proteinExistence type="inferred from homology"/>
<dbReference type="PANTHER" id="PTHR46795:SF3">
    <property type="entry name" value="ABC TRANSPORTER PERMEASE"/>
    <property type="match status" value="1"/>
</dbReference>
<feature type="transmembrane region" description="Helical" evidence="6">
    <location>
        <begin position="290"/>
        <end position="312"/>
    </location>
</feature>
<keyword evidence="5 6" id="KW-0472">Membrane</keyword>
<protein>
    <submittedName>
        <fullName evidence="8">ABC transporter permease</fullName>
    </submittedName>
</protein>
<feature type="transmembrane region" description="Helical" evidence="6">
    <location>
        <begin position="196"/>
        <end position="218"/>
    </location>
</feature>
<comment type="caution">
    <text evidence="8">The sequence shown here is derived from an EMBL/GenBank/DDBJ whole genome shotgun (WGS) entry which is preliminary data.</text>
</comment>
<feature type="transmembrane region" description="Helical" evidence="6">
    <location>
        <begin position="146"/>
        <end position="175"/>
    </location>
</feature>
<feature type="transmembrane region" description="Helical" evidence="6">
    <location>
        <begin position="60"/>
        <end position="79"/>
    </location>
</feature>
<feature type="transmembrane region" description="Helical" evidence="6">
    <location>
        <begin position="100"/>
        <end position="126"/>
    </location>
</feature>
<evidence type="ECO:0000256" key="5">
    <source>
        <dbReference type="ARBA" id="ARBA00023136"/>
    </source>
</evidence>
<evidence type="ECO:0000256" key="6">
    <source>
        <dbReference type="PIRNR" id="PIRNR018968"/>
    </source>
</evidence>
<feature type="transmembrane region" description="Helical" evidence="6">
    <location>
        <begin position="606"/>
        <end position="628"/>
    </location>
</feature>
<dbReference type="RefSeq" id="WP_035203307.1">
    <property type="nucleotide sequence ID" value="NZ_CP012475.1"/>
</dbReference>